<evidence type="ECO:0000256" key="7">
    <source>
        <dbReference type="ARBA" id="ARBA00023136"/>
    </source>
</evidence>
<evidence type="ECO:0000256" key="3">
    <source>
        <dbReference type="ARBA" id="ARBA00022676"/>
    </source>
</evidence>
<dbReference type="Proteomes" id="UP000062912">
    <property type="component" value="Unassembled WGS sequence"/>
</dbReference>
<feature type="transmembrane region" description="Helical" evidence="8">
    <location>
        <begin position="353"/>
        <end position="370"/>
    </location>
</feature>
<reference evidence="9 10" key="1">
    <citation type="submission" date="2015-11" db="EMBL/GenBank/DDBJ databases">
        <title>Expanding the genomic diversity of Burkholderia species for the development of highly accurate diagnostics.</title>
        <authorList>
            <person name="Sahl J."/>
            <person name="Keim P."/>
            <person name="Wagner D."/>
        </authorList>
    </citation>
    <scope>NUCLEOTIDE SEQUENCE [LARGE SCALE GENOMIC DNA]</scope>
    <source>
        <strain evidence="9 10">MSMB368WGS</strain>
    </source>
</reference>
<feature type="transmembrane region" description="Helical" evidence="8">
    <location>
        <begin position="458"/>
        <end position="480"/>
    </location>
</feature>
<dbReference type="GO" id="GO:0016763">
    <property type="term" value="F:pentosyltransferase activity"/>
    <property type="evidence" value="ECO:0007669"/>
    <property type="project" value="TreeGrafter"/>
</dbReference>
<keyword evidence="7 8" id="KW-0472">Membrane</keyword>
<evidence type="ECO:0000256" key="4">
    <source>
        <dbReference type="ARBA" id="ARBA00022679"/>
    </source>
</evidence>
<accession>A0A132EI54</accession>
<keyword evidence="3" id="KW-0328">Glycosyltransferase</keyword>
<evidence type="ECO:0000313" key="9">
    <source>
        <dbReference type="EMBL" id="KWF30237.1"/>
    </source>
</evidence>
<keyword evidence="5 8" id="KW-0812">Transmembrane</keyword>
<dbReference type="GO" id="GO:0005886">
    <property type="term" value="C:plasma membrane"/>
    <property type="evidence" value="ECO:0007669"/>
    <property type="project" value="UniProtKB-SubCell"/>
</dbReference>
<dbReference type="RefSeq" id="WP_060241355.1">
    <property type="nucleotide sequence ID" value="NZ_LPJR01000028.1"/>
</dbReference>
<evidence type="ECO:0000256" key="1">
    <source>
        <dbReference type="ARBA" id="ARBA00004651"/>
    </source>
</evidence>
<feature type="transmembrane region" description="Helical" evidence="8">
    <location>
        <begin position="382"/>
        <end position="403"/>
    </location>
</feature>
<dbReference type="AlphaFoldDB" id="A0A132EI54"/>
<proteinExistence type="predicted"/>
<feature type="transmembrane region" description="Helical" evidence="8">
    <location>
        <begin position="167"/>
        <end position="186"/>
    </location>
</feature>
<name>A0A132EI54_9BURK</name>
<dbReference type="GO" id="GO:0010041">
    <property type="term" value="P:response to iron(III) ion"/>
    <property type="evidence" value="ECO:0007669"/>
    <property type="project" value="TreeGrafter"/>
</dbReference>
<keyword evidence="6 8" id="KW-1133">Transmembrane helix</keyword>
<comment type="subcellular location">
    <subcellularLocation>
        <location evidence="1">Cell membrane</location>
        <topology evidence="1">Multi-pass membrane protein</topology>
    </subcellularLocation>
</comment>
<dbReference type="OrthoDB" id="8556356at2"/>
<protein>
    <submittedName>
        <fullName evidence="9">Glycosyl transferase</fullName>
    </submittedName>
</protein>
<evidence type="ECO:0000256" key="2">
    <source>
        <dbReference type="ARBA" id="ARBA00022475"/>
    </source>
</evidence>
<feature type="transmembrane region" description="Helical" evidence="8">
    <location>
        <begin position="107"/>
        <end position="124"/>
    </location>
</feature>
<feature type="transmembrane region" description="Helical" evidence="8">
    <location>
        <begin position="241"/>
        <end position="261"/>
    </location>
</feature>
<keyword evidence="4 9" id="KW-0808">Transferase</keyword>
<dbReference type="EMBL" id="LPJR01000028">
    <property type="protein sequence ID" value="KWF30237.1"/>
    <property type="molecule type" value="Genomic_DNA"/>
</dbReference>
<feature type="transmembrane region" description="Helical" evidence="8">
    <location>
        <begin position="206"/>
        <end position="229"/>
    </location>
</feature>
<feature type="transmembrane region" description="Helical" evidence="8">
    <location>
        <begin position="423"/>
        <end position="446"/>
    </location>
</feature>
<evidence type="ECO:0000256" key="6">
    <source>
        <dbReference type="ARBA" id="ARBA00022989"/>
    </source>
</evidence>
<comment type="caution">
    <text evidence="9">The sequence shown here is derived from an EMBL/GenBank/DDBJ whole genome shotgun (WGS) entry which is preliminary data.</text>
</comment>
<keyword evidence="2" id="KW-1003">Cell membrane</keyword>
<evidence type="ECO:0000256" key="8">
    <source>
        <dbReference type="SAM" id="Phobius"/>
    </source>
</evidence>
<feature type="transmembrane region" description="Helical" evidence="8">
    <location>
        <begin position="296"/>
        <end position="321"/>
    </location>
</feature>
<gene>
    <name evidence="9" type="ORF">WT56_14230</name>
</gene>
<feature type="transmembrane region" description="Helical" evidence="8">
    <location>
        <begin position="328"/>
        <end position="347"/>
    </location>
</feature>
<dbReference type="PANTHER" id="PTHR33908:SF3">
    <property type="entry name" value="UNDECAPRENYL PHOSPHATE-ALPHA-4-AMINO-4-DEOXY-L-ARABINOSE ARABINOSYL TRANSFERASE"/>
    <property type="match status" value="1"/>
</dbReference>
<evidence type="ECO:0000313" key="10">
    <source>
        <dbReference type="Proteomes" id="UP000062912"/>
    </source>
</evidence>
<organism evidence="9 10">
    <name type="scientific">Burkholderia pseudomultivorans</name>
    <dbReference type="NCBI Taxonomy" id="1207504"/>
    <lineage>
        <taxon>Bacteria</taxon>
        <taxon>Pseudomonadati</taxon>
        <taxon>Pseudomonadota</taxon>
        <taxon>Betaproteobacteria</taxon>
        <taxon>Burkholderiales</taxon>
        <taxon>Burkholderiaceae</taxon>
        <taxon>Burkholderia</taxon>
        <taxon>Burkholderia cepacia complex</taxon>
    </lineage>
</organism>
<evidence type="ECO:0000256" key="5">
    <source>
        <dbReference type="ARBA" id="ARBA00022692"/>
    </source>
</evidence>
<dbReference type="InterPro" id="IPR050297">
    <property type="entry name" value="LipidA_mod_glycosyltrf_83"/>
</dbReference>
<feature type="transmembrane region" description="Helical" evidence="8">
    <location>
        <begin position="26"/>
        <end position="45"/>
    </location>
</feature>
<dbReference type="PANTHER" id="PTHR33908">
    <property type="entry name" value="MANNOSYLTRANSFERASE YKCB-RELATED"/>
    <property type="match status" value="1"/>
</dbReference>
<dbReference type="GO" id="GO:0009103">
    <property type="term" value="P:lipopolysaccharide biosynthetic process"/>
    <property type="evidence" value="ECO:0007669"/>
    <property type="project" value="UniProtKB-ARBA"/>
</dbReference>
<sequence length="600" mass="64980">MMRDTPAANAGRLPLAFNTDWLERPVVRVLVLVALGIAYLAPGIVGHDPWKQDETYTFGIVRHMLDTGDWVVPTNAGLPFLEKPPLYDWVAVAFVRLFGEILPLHDAARLASGLFAALAFGYVARAARVATGAARWFDLRVIGPVALCAGTLVVIKHTHDMMTDVALMAGTAIGFCGLLELVAALMRVGSPDYWAAVRLGAGVGIALMSKGLFVPLVFGATAGIAFMLYPACRTRGWVRALVAAVSVCAPFMLIWPTALYLRSETLFATWFWDNNVGRFFGFSVPMLGAENDKPLFIWRALLTVGFPVGPLAVAAIAGGILRGWRNPAIALPIAFAAIGLVVLHVAATSRQLYILPFIGPLSLIAACSVERMHARLHAAWDCASRCLFGAFAMLVWCVWFAMTGDTLPRNIVAWLGAWLPLDWTIPLQPAAICAALVLSAAWVAGLPLLRHTGAWRGVLSWASGAVLAWGLVYTLLLPWIDVAKSYRSVFDGLKVRLASEWRERDCIASPGLGESEAPMLDYFAGIRYVPLHEPRARACRWLILQGVRGAVPDPGARWVPFWHGARPGDTHEALVVYRVVDGESSGVDSAQNAANSSEGR</sequence>